<evidence type="ECO:0000313" key="2">
    <source>
        <dbReference type="EMBL" id="SVB95054.1"/>
    </source>
</evidence>
<dbReference type="InterPro" id="IPR001544">
    <property type="entry name" value="Aminotrans_IV"/>
</dbReference>
<gene>
    <name evidence="2" type="ORF">METZ01_LOCUS247908</name>
</gene>
<dbReference type="GO" id="GO:0005829">
    <property type="term" value="C:cytosol"/>
    <property type="evidence" value="ECO:0007669"/>
    <property type="project" value="TreeGrafter"/>
</dbReference>
<dbReference type="GO" id="GO:0009099">
    <property type="term" value="P:L-valine biosynthetic process"/>
    <property type="evidence" value="ECO:0007669"/>
    <property type="project" value="TreeGrafter"/>
</dbReference>
<dbReference type="PANTHER" id="PTHR42743">
    <property type="entry name" value="AMINO-ACID AMINOTRANSFERASE"/>
    <property type="match status" value="1"/>
</dbReference>
<dbReference type="Pfam" id="PF01063">
    <property type="entry name" value="Aminotran_4"/>
    <property type="match status" value="1"/>
</dbReference>
<dbReference type="PANTHER" id="PTHR42743:SF11">
    <property type="entry name" value="AMINODEOXYCHORISMATE LYASE"/>
    <property type="match status" value="1"/>
</dbReference>
<name>A0A382I5S5_9ZZZZ</name>
<proteinExistence type="inferred from homology"/>
<evidence type="ECO:0008006" key="3">
    <source>
        <dbReference type="Google" id="ProtNLM"/>
    </source>
</evidence>
<dbReference type="Gene3D" id="3.20.10.10">
    <property type="entry name" value="D-amino Acid Aminotransferase, subunit A, domain 2"/>
    <property type="match status" value="1"/>
</dbReference>
<dbReference type="GO" id="GO:0006532">
    <property type="term" value="P:aspartate biosynthetic process"/>
    <property type="evidence" value="ECO:0007669"/>
    <property type="project" value="TreeGrafter"/>
</dbReference>
<reference evidence="2" key="1">
    <citation type="submission" date="2018-05" db="EMBL/GenBank/DDBJ databases">
        <authorList>
            <person name="Lanie J.A."/>
            <person name="Ng W.-L."/>
            <person name="Kazmierczak K.M."/>
            <person name="Andrzejewski T.M."/>
            <person name="Davidsen T.M."/>
            <person name="Wayne K.J."/>
            <person name="Tettelin H."/>
            <person name="Glass J.I."/>
            <person name="Rusch D."/>
            <person name="Podicherti R."/>
            <person name="Tsui H.-C.T."/>
            <person name="Winkler M.E."/>
        </authorList>
    </citation>
    <scope>NUCLEOTIDE SEQUENCE</scope>
</reference>
<dbReference type="GO" id="GO:0004084">
    <property type="term" value="F:branched-chain-amino-acid transaminase activity"/>
    <property type="evidence" value="ECO:0007669"/>
    <property type="project" value="TreeGrafter"/>
</dbReference>
<feature type="non-terminal residue" evidence="2">
    <location>
        <position position="1"/>
    </location>
</feature>
<protein>
    <recommendedName>
        <fullName evidence="3">Branched-chain amino acid aminotransferase</fullName>
    </recommendedName>
</protein>
<evidence type="ECO:0000256" key="1">
    <source>
        <dbReference type="ARBA" id="ARBA00009320"/>
    </source>
</evidence>
<dbReference type="AlphaFoldDB" id="A0A382I5S5"/>
<dbReference type="InterPro" id="IPR050571">
    <property type="entry name" value="Class-IV_PLP-Dep_Aminotrnsfr"/>
</dbReference>
<dbReference type="EMBL" id="UINC01065413">
    <property type="protein sequence ID" value="SVB95054.1"/>
    <property type="molecule type" value="Genomic_DNA"/>
</dbReference>
<organism evidence="2">
    <name type="scientific">marine metagenome</name>
    <dbReference type="NCBI Taxonomy" id="408172"/>
    <lineage>
        <taxon>unclassified sequences</taxon>
        <taxon>metagenomes</taxon>
        <taxon>ecological metagenomes</taxon>
    </lineage>
</organism>
<accession>A0A382I5S5</accession>
<dbReference type="SUPFAM" id="SSF56752">
    <property type="entry name" value="D-aminoacid aminotransferase-like PLP-dependent enzymes"/>
    <property type="match status" value="1"/>
</dbReference>
<sequence>RNSAMVLAEKAGIDIQEQSIPREMLYIADEIFLTGTAAEITPVRSVDRIAVGNGQRGDLTHQLQNSFFGLFKGTTKDEWGWLEPLE</sequence>
<dbReference type="InterPro" id="IPR036038">
    <property type="entry name" value="Aminotransferase-like"/>
</dbReference>
<dbReference type="InterPro" id="IPR043132">
    <property type="entry name" value="BCAT-like_C"/>
</dbReference>
<dbReference type="GO" id="GO:0009098">
    <property type="term" value="P:L-leucine biosynthetic process"/>
    <property type="evidence" value="ECO:0007669"/>
    <property type="project" value="TreeGrafter"/>
</dbReference>
<comment type="similarity">
    <text evidence="1">Belongs to the class-IV pyridoxal-phosphate-dependent aminotransferase family.</text>
</comment>